<feature type="compositionally biased region" description="Basic and acidic residues" evidence="1">
    <location>
        <begin position="97"/>
        <end position="159"/>
    </location>
</feature>
<dbReference type="PANTHER" id="PTHR21180:SF32">
    <property type="entry name" value="ENDONUCLEASE_EXONUCLEASE_PHOSPHATASE FAMILY DOMAIN-CONTAINING PROTEIN 1"/>
    <property type="match status" value="1"/>
</dbReference>
<dbReference type="GO" id="GO:0003677">
    <property type="term" value="F:DNA binding"/>
    <property type="evidence" value="ECO:0007669"/>
    <property type="project" value="InterPro"/>
</dbReference>
<reference evidence="4 5" key="2">
    <citation type="submission" date="2018-12" db="EMBL/GenBank/DDBJ databases">
        <title>Rhizobacter gummiphilus sp. nov., a rubber-degrading bacterium isolated from the soil of a botanical garden in Japan.</title>
        <authorList>
            <person name="Shunsuke S.S."/>
        </authorList>
    </citation>
    <scope>NUCLEOTIDE SEQUENCE [LARGE SCALE GENOMIC DNA]</scope>
    <source>
        <strain evidence="4 5">S-16</strain>
    </source>
</reference>
<dbReference type="InterPro" id="IPR051675">
    <property type="entry name" value="Endo/Exo/Phosphatase_dom_1"/>
</dbReference>
<evidence type="ECO:0000313" key="5">
    <source>
        <dbReference type="Proteomes" id="UP000267464"/>
    </source>
</evidence>
<accession>A0A3N7HLE4</accession>
<dbReference type="GO" id="GO:0015627">
    <property type="term" value="C:type II protein secretion system complex"/>
    <property type="evidence" value="ECO:0007669"/>
    <property type="project" value="TreeGrafter"/>
</dbReference>
<protein>
    <submittedName>
        <fullName evidence="4">Helix-hairpin-helix domain-containing protein</fullName>
    </submittedName>
</protein>
<dbReference type="RefSeq" id="WP_124543783.1">
    <property type="nucleotide sequence ID" value="NZ_QUSW01000011.1"/>
</dbReference>
<dbReference type="Gene3D" id="1.10.150.280">
    <property type="entry name" value="AF1531-like domain"/>
    <property type="match status" value="1"/>
</dbReference>
<dbReference type="Pfam" id="PF12836">
    <property type="entry name" value="HHH_3"/>
    <property type="match status" value="1"/>
</dbReference>
<reference evidence="4 5" key="1">
    <citation type="submission" date="2018-08" db="EMBL/GenBank/DDBJ databases">
        <authorList>
            <person name="Khan S.A."/>
            <person name="Jeon C.O."/>
            <person name="Chun B.H."/>
            <person name="Jeong S.E."/>
        </authorList>
    </citation>
    <scope>NUCLEOTIDE SEQUENCE [LARGE SCALE GENOMIC DNA]</scope>
    <source>
        <strain evidence="4 5">S-16</strain>
    </source>
</reference>
<dbReference type="AlphaFoldDB" id="A0A3N7HLE4"/>
<keyword evidence="5" id="KW-1185">Reference proteome</keyword>
<dbReference type="SMART" id="SM00278">
    <property type="entry name" value="HhH1"/>
    <property type="match status" value="2"/>
</dbReference>
<comment type="caution">
    <text evidence="4">The sequence shown here is derived from an EMBL/GenBank/DDBJ whole genome shotgun (WGS) entry which is preliminary data.</text>
</comment>
<keyword evidence="2" id="KW-0732">Signal</keyword>
<evidence type="ECO:0000256" key="2">
    <source>
        <dbReference type="SAM" id="SignalP"/>
    </source>
</evidence>
<evidence type="ECO:0000313" key="4">
    <source>
        <dbReference type="EMBL" id="RQP21411.1"/>
    </source>
</evidence>
<dbReference type="SUPFAM" id="SSF47781">
    <property type="entry name" value="RuvA domain 2-like"/>
    <property type="match status" value="1"/>
</dbReference>
<dbReference type="InterPro" id="IPR010994">
    <property type="entry name" value="RuvA_2-like"/>
</dbReference>
<evidence type="ECO:0000259" key="3">
    <source>
        <dbReference type="SMART" id="SM00278"/>
    </source>
</evidence>
<organism evidence="4 5">
    <name type="scientific">Piscinibacter terrae</name>
    <dbReference type="NCBI Taxonomy" id="2496871"/>
    <lineage>
        <taxon>Bacteria</taxon>
        <taxon>Pseudomonadati</taxon>
        <taxon>Pseudomonadota</taxon>
        <taxon>Betaproteobacteria</taxon>
        <taxon>Burkholderiales</taxon>
        <taxon>Sphaerotilaceae</taxon>
        <taxon>Piscinibacter</taxon>
    </lineage>
</organism>
<dbReference type="InterPro" id="IPR003583">
    <property type="entry name" value="Hlx-hairpin-Hlx_DNA-bd_motif"/>
</dbReference>
<evidence type="ECO:0000256" key="1">
    <source>
        <dbReference type="SAM" id="MobiDB-lite"/>
    </source>
</evidence>
<dbReference type="OrthoDB" id="8687931at2"/>
<feature type="domain" description="Helix-hairpin-helix DNA-binding motif class 1" evidence="3">
    <location>
        <begin position="61"/>
        <end position="81"/>
    </location>
</feature>
<dbReference type="Proteomes" id="UP000267464">
    <property type="component" value="Unassembled WGS sequence"/>
</dbReference>
<feature type="chain" id="PRO_5018278025" evidence="2">
    <location>
        <begin position="22"/>
        <end position="186"/>
    </location>
</feature>
<dbReference type="GO" id="GO:0015628">
    <property type="term" value="P:protein secretion by the type II secretion system"/>
    <property type="evidence" value="ECO:0007669"/>
    <property type="project" value="TreeGrafter"/>
</dbReference>
<dbReference type="GO" id="GO:0006281">
    <property type="term" value="P:DNA repair"/>
    <property type="evidence" value="ECO:0007669"/>
    <property type="project" value="InterPro"/>
</dbReference>
<dbReference type="EMBL" id="QUSW01000011">
    <property type="protein sequence ID" value="RQP21411.1"/>
    <property type="molecule type" value="Genomic_DNA"/>
</dbReference>
<gene>
    <name evidence="4" type="ORF">DZC73_28440</name>
</gene>
<feature type="region of interest" description="Disordered" evidence="1">
    <location>
        <begin position="81"/>
        <end position="186"/>
    </location>
</feature>
<name>A0A3N7HLE4_9BURK</name>
<dbReference type="PANTHER" id="PTHR21180">
    <property type="entry name" value="ENDONUCLEASE/EXONUCLEASE/PHOSPHATASE FAMILY DOMAIN-CONTAINING PROTEIN 1"/>
    <property type="match status" value="1"/>
</dbReference>
<feature type="compositionally biased region" description="Low complexity" evidence="1">
    <location>
        <begin position="160"/>
        <end position="169"/>
    </location>
</feature>
<sequence>MIRKFLFALMGFLLSLNLAWAATDANTASKEDLDQVKGIGPAIAQKIIDERQKNGPFKSMDDLQKRVSGIGETSVKKLAANGLTVGGGSSAGTSPAKDVKPGESKPEAPDAKAKGSKSKKAEKAEAAASAAKEDKPAAADAKPAKAEKGKKAKAEKAESSDTAASAAVGKKSKKAKKDAAASAPKA</sequence>
<proteinExistence type="predicted"/>
<feature type="domain" description="Helix-hairpin-helix DNA-binding motif class 1" evidence="3">
    <location>
        <begin position="31"/>
        <end position="50"/>
    </location>
</feature>
<feature type="signal peptide" evidence="2">
    <location>
        <begin position="1"/>
        <end position="21"/>
    </location>
</feature>